<evidence type="ECO:0000256" key="6">
    <source>
        <dbReference type="ARBA" id="ARBA00022723"/>
    </source>
</evidence>
<evidence type="ECO:0000256" key="5">
    <source>
        <dbReference type="ARBA" id="ARBA00022617"/>
    </source>
</evidence>
<proteinExistence type="inferred from homology"/>
<dbReference type="GO" id="GO:0004497">
    <property type="term" value="F:monooxygenase activity"/>
    <property type="evidence" value="ECO:0007669"/>
    <property type="project" value="UniProtKB-KW"/>
</dbReference>
<evidence type="ECO:0000256" key="7">
    <source>
        <dbReference type="ARBA" id="ARBA00022824"/>
    </source>
</evidence>
<keyword evidence="6 13" id="KW-0479">Metal-binding</keyword>
<evidence type="ECO:0000256" key="8">
    <source>
        <dbReference type="ARBA" id="ARBA00022848"/>
    </source>
</evidence>
<evidence type="ECO:0000256" key="9">
    <source>
        <dbReference type="ARBA" id="ARBA00023002"/>
    </source>
</evidence>
<keyword evidence="16" id="KW-1185">Reference proteome</keyword>
<feature type="non-terminal residue" evidence="15">
    <location>
        <position position="1"/>
    </location>
</feature>
<keyword evidence="12" id="KW-0472">Membrane</keyword>
<comment type="subcellular location">
    <subcellularLocation>
        <location evidence="3">Endoplasmic reticulum membrane</location>
        <topology evidence="3">Peripheral membrane protein</topology>
    </subcellularLocation>
    <subcellularLocation>
        <location evidence="2">Microsome membrane</location>
        <topology evidence="2">Peripheral membrane protein</topology>
    </subcellularLocation>
</comment>
<dbReference type="Pfam" id="PF00067">
    <property type="entry name" value="p450"/>
    <property type="match status" value="1"/>
</dbReference>
<reference evidence="15 16" key="1">
    <citation type="submission" date="2015-09" db="EMBL/GenBank/DDBJ databases">
        <title>Draft genome of the scarab beetle Oryctes borbonicus.</title>
        <authorList>
            <person name="Meyer J.M."/>
            <person name="Markov G.V."/>
            <person name="Baskaran P."/>
            <person name="Herrmann M."/>
            <person name="Sommer R.J."/>
            <person name="Roedelsperger C."/>
        </authorList>
    </citation>
    <scope>NUCLEOTIDE SEQUENCE [LARGE SCALE GENOMIC DNA]</scope>
    <source>
        <strain evidence="15">OB123</strain>
        <tissue evidence="15">Whole animal</tissue>
    </source>
</reference>
<gene>
    <name evidence="15" type="ORF">AMK59_1823</name>
</gene>
<accession>A0A0T6BCU6</accession>
<dbReference type="InterPro" id="IPR001128">
    <property type="entry name" value="Cyt_P450"/>
</dbReference>
<dbReference type="OrthoDB" id="2789670at2759"/>
<evidence type="ECO:0000313" key="16">
    <source>
        <dbReference type="Proteomes" id="UP000051574"/>
    </source>
</evidence>
<comment type="cofactor">
    <cofactor evidence="1 13">
        <name>heme</name>
        <dbReference type="ChEBI" id="CHEBI:30413"/>
    </cofactor>
</comment>
<keyword evidence="7" id="KW-0256">Endoplasmic reticulum</keyword>
<dbReference type="PANTHER" id="PTHR24292:SF100">
    <property type="entry name" value="CYTOCHROME P450 6A16, ISOFORM B-RELATED"/>
    <property type="match status" value="1"/>
</dbReference>
<evidence type="ECO:0000256" key="3">
    <source>
        <dbReference type="ARBA" id="ARBA00004406"/>
    </source>
</evidence>
<keyword evidence="11 14" id="KW-0503">Monooxygenase</keyword>
<evidence type="ECO:0000256" key="10">
    <source>
        <dbReference type="ARBA" id="ARBA00023004"/>
    </source>
</evidence>
<dbReference type="GO" id="GO:0016705">
    <property type="term" value="F:oxidoreductase activity, acting on paired donors, with incorporation or reduction of molecular oxygen"/>
    <property type="evidence" value="ECO:0007669"/>
    <property type="project" value="InterPro"/>
</dbReference>
<evidence type="ECO:0000256" key="13">
    <source>
        <dbReference type="PIRSR" id="PIRSR602401-1"/>
    </source>
</evidence>
<dbReference type="FunFam" id="1.10.630.10:FF:000042">
    <property type="entry name" value="Cytochrome P450"/>
    <property type="match status" value="1"/>
</dbReference>
<dbReference type="InterPro" id="IPR050476">
    <property type="entry name" value="Insect_CytP450_Detox"/>
</dbReference>
<evidence type="ECO:0000256" key="1">
    <source>
        <dbReference type="ARBA" id="ARBA00001971"/>
    </source>
</evidence>
<evidence type="ECO:0000256" key="12">
    <source>
        <dbReference type="ARBA" id="ARBA00023136"/>
    </source>
</evidence>
<dbReference type="InterPro" id="IPR017972">
    <property type="entry name" value="Cyt_P450_CS"/>
</dbReference>
<dbReference type="PRINTS" id="PR00463">
    <property type="entry name" value="EP450I"/>
</dbReference>
<sequence length="358" mass="41479">GGKMRMMFPTLLDCGKQMLDEINRLSLKNDPIDIKEILGCYSTDVIGSCAFGLECNSFKVPDAEFRKNGRNLFKPTFKRKLRVFLVATFPTLCKLLGVVFIPKEVSDFFLNVVQEVIEYREKNNVHRNDFMQILMDLRNKNNEELSIKQMAAQAFVFFIAGFETSATTINFCLFELAQHPEIQEKVRGEIEELLQDEEVTYDCVEKLKYLDQVIDETLRKYPPVPHLSRKCTNDYQMPGTNTVLEKNRRVYISVLGLHRDPEYYPDPENFDPERFSEENKLKRHPFTFIPFGEGPRNCIGSRFGIMQTKVGLILLLRNYRVSLNAKTELPLTMEPSALLMTTRNKIWLDFAKVDAAKL</sequence>
<dbReference type="EMBL" id="LJIG01001921">
    <property type="protein sequence ID" value="KRT85019.1"/>
    <property type="molecule type" value="Genomic_DNA"/>
</dbReference>
<feature type="binding site" description="axial binding residue" evidence="13">
    <location>
        <position position="298"/>
    </location>
    <ligand>
        <name>heme</name>
        <dbReference type="ChEBI" id="CHEBI:30413"/>
    </ligand>
    <ligandPart>
        <name>Fe</name>
        <dbReference type="ChEBI" id="CHEBI:18248"/>
    </ligandPart>
</feature>
<organism evidence="15 16">
    <name type="scientific">Oryctes borbonicus</name>
    <dbReference type="NCBI Taxonomy" id="1629725"/>
    <lineage>
        <taxon>Eukaryota</taxon>
        <taxon>Metazoa</taxon>
        <taxon>Ecdysozoa</taxon>
        <taxon>Arthropoda</taxon>
        <taxon>Hexapoda</taxon>
        <taxon>Insecta</taxon>
        <taxon>Pterygota</taxon>
        <taxon>Neoptera</taxon>
        <taxon>Endopterygota</taxon>
        <taxon>Coleoptera</taxon>
        <taxon>Polyphaga</taxon>
        <taxon>Scarabaeiformia</taxon>
        <taxon>Scarabaeidae</taxon>
        <taxon>Dynastinae</taxon>
        <taxon>Oryctes</taxon>
    </lineage>
</organism>
<dbReference type="AlphaFoldDB" id="A0A0T6BCU6"/>
<evidence type="ECO:0000313" key="15">
    <source>
        <dbReference type="EMBL" id="KRT85019.1"/>
    </source>
</evidence>
<dbReference type="PROSITE" id="PS00086">
    <property type="entry name" value="CYTOCHROME_P450"/>
    <property type="match status" value="1"/>
</dbReference>
<dbReference type="SUPFAM" id="SSF48264">
    <property type="entry name" value="Cytochrome P450"/>
    <property type="match status" value="1"/>
</dbReference>
<comment type="caution">
    <text evidence="15">The sequence shown here is derived from an EMBL/GenBank/DDBJ whole genome shotgun (WGS) entry which is preliminary data.</text>
</comment>
<protein>
    <submittedName>
        <fullName evidence="15">Cytochrome P450</fullName>
    </submittedName>
</protein>
<dbReference type="PRINTS" id="PR00385">
    <property type="entry name" value="P450"/>
</dbReference>
<evidence type="ECO:0000256" key="2">
    <source>
        <dbReference type="ARBA" id="ARBA00004174"/>
    </source>
</evidence>
<dbReference type="Gene3D" id="1.10.630.10">
    <property type="entry name" value="Cytochrome P450"/>
    <property type="match status" value="1"/>
</dbReference>
<dbReference type="InterPro" id="IPR002401">
    <property type="entry name" value="Cyt_P450_E_grp-I"/>
</dbReference>
<keyword evidence="5 13" id="KW-0349">Heme</keyword>
<keyword evidence="8" id="KW-0492">Microsome</keyword>
<dbReference type="GO" id="GO:0005789">
    <property type="term" value="C:endoplasmic reticulum membrane"/>
    <property type="evidence" value="ECO:0007669"/>
    <property type="project" value="UniProtKB-SubCell"/>
</dbReference>
<comment type="similarity">
    <text evidence="4 14">Belongs to the cytochrome P450 family.</text>
</comment>
<evidence type="ECO:0000256" key="14">
    <source>
        <dbReference type="RuleBase" id="RU000461"/>
    </source>
</evidence>
<dbReference type="GO" id="GO:0020037">
    <property type="term" value="F:heme binding"/>
    <property type="evidence" value="ECO:0007669"/>
    <property type="project" value="InterPro"/>
</dbReference>
<dbReference type="Proteomes" id="UP000051574">
    <property type="component" value="Unassembled WGS sequence"/>
</dbReference>
<evidence type="ECO:0000256" key="4">
    <source>
        <dbReference type="ARBA" id="ARBA00010617"/>
    </source>
</evidence>
<evidence type="ECO:0000256" key="11">
    <source>
        <dbReference type="ARBA" id="ARBA00023033"/>
    </source>
</evidence>
<name>A0A0T6BCU6_9SCAR</name>
<dbReference type="InterPro" id="IPR036396">
    <property type="entry name" value="Cyt_P450_sf"/>
</dbReference>
<dbReference type="GO" id="GO:0005506">
    <property type="term" value="F:iron ion binding"/>
    <property type="evidence" value="ECO:0007669"/>
    <property type="project" value="InterPro"/>
</dbReference>
<dbReference type="PANTHER" id="PTHR24292">
    <property type="entry name" value="CYTOCHROME P450"/>
    <property type="match status" value="1"/>
</dbReference>
<dbReference type="CDD" id="cd11056">
    <property type="entry name" value="CYP6-like"/>
    <property type="match status" value="1"/>
</dbReference>
<keyword evidence="10 13" id="KW-0408">Iron</keyword>
<keyword evidence="9 14" id="KW-0560">Oxidoreductase</keyword>